<feature type="region of interest" description="Disordered" evidence="3">
    <location>
        <begin position="99"/>
        <end position="141"/>
    </location>
</feature>
<evidence type="ECO:0000313" key="5">
    <source>
        <dbReference type="EMBL" id="CAB9514339.1"/>
    </source>
</evidence>
<dbReference type="SUPFAM" id="SSF52058">
    <property type="entry name" value="L domain-like"/>
    <property type="match status" value="1"/>
</dbReference>
<keyword evidence="4" id="KW-0472">Membrane</keyword>
<keyword evidence="4" id="KW-0812">Transmembrane</keyword>
<dbReference type="Pfam" id="PF00560">
    <property type="entry name" value="LRR_1"/>
    <property type="match status" value="1"/>
</dbReference>
<dbReference type="GO" id="GO:0016020">
    <property type="term" value="C:membrane"/>
    <property type="evidence" value="ECO:0007669"/>
    <property type="project" value="UniProtKB-SubCell"/>
</dbReference>
<feature type="compositionally biased region" description="Low complexity" evidence="3">
    <location>
        <begin position="1"/>
        <end position="11"/>
    </location>
</feature>
<dbReference type="AlphaFoldDB" id="A0A9N8E9M3"/>
<dbReference type="PANTHER" id="PTHR48053:SF126">
    <property type="entry name" value="MDIS1-INTERACTING RECEPTOR LIKE KINASE 2-LIKE ISOFORM X1"/>
    <property type="match status" value="1"/>
</dbReference>
<dbReference type="EMBL" id="CAICTM010000646">
    <property type="protein sequence ID" value="CAB9514339.1"/>
    <property type="molecule type" value="Genomic_DNA"/>
</dbReference>
<organism evidence="5 6">
    <name type="scientific">Seminavis robusta</name>
    <dbReference type="NCBI Taxonomy" id="568900"/>
    <lineage>
        <taxon>Eukaryota</taxon>
        <taxon>Sar</taxon>
        <taxon>Stramenopiles</taxon>
        <taxon>Ochrophyta</taxon>
        <taxon>Bacillariophyta</taxon>
        <taxon>Bacillariophyceae</taxon>
        <taxon>Bacillariophycidae</taxon>
        <taxon>Naviculales</taxon>
        <taxon>Naviculaceae</taxon>
        <taxon>Seminavis</taxon>
    </lineage>
</organism>
<comment type="caution">
    <text evidence="5">The sequence shown here is derived from an EMBL/GenBank/DDBJ whole genome shotgun (WGS) entry which is preliminary data.</text>
</comment>
<dbReference type="PANTHER" id="PTHR48053">
    <property type="entry name" value="LEUCINE RICH REPEAT FAMILY PROTEIN, EXPRESSED"/>
    <property type="match status" value="1"/>
</dbReference>
<name>A0A9N8E9M3_9STRA</name>
<dbReference type="Proteomes" id="UP001153069">
    <property type="component" value="Unassembled WGS sequence"/>
</dbReference>
<feature type="compositionally biased region" description="Polar residues" evidence="3">
    <location>
        <begin position="156"/>
        <end position="165"/>
    </location>
</feature>
<feature type="region of interest" description="Disordered" evidence="3">
    <location>
        <begin position="1"/>
        <end position="53"/>
    </location>
</feature>
<keyword evidence="2" id="KW-0732">Signal</keyword>
<feature type="compositionally biased region" description="Basic and acidic residues" evidence="3">
    <location>
        <begin position="116"/>
        <end position="129"/>
    </location>
</feature>
<evidence type="ECO:0000313" key="6">
    <source>
        <dbReference type="Proteomes" id="UP001153069"/>
    </source>
</evidence>
<evidence type="ECO:0000256" key="4">
    <source>
        <dbReference type="SAM" id="Phobius"/>
    </source>
</evidence>
<accession>A0A9N8E9M3</accession>
<keyword evidence="4" id="KW-1133">Transmembrane helix</keyword>
<keyword evidence="6" id="KW-1185">Reference proteome</keyword>
<feature type="region of interest" description="Disordered" evidence="3">
    <location>
        <begin position="146"/>
        <end position="165"/>
    </location>
</feature>
<dbReference type="InterPro" id="IPR051716">
    <property type="entry name" value="Plant_RL_S/T_kinase"/>
</dbReference>
<proteinExistence type="predicted"/>
<evidence type="ECO:0000256" key="3">
    <source>
        <dbReference type="SAM" id="MobiDB-lite"/>
    </source>
</evidence>
<evidence type="ECO:0000256" key="2">
    <source>
        <dbReference type="ARBA" id="ARBA00022729"/>
    </source>
</evidence>
<reference evidence="5" key="1">
    <citation type="submission" date="2020-06" db="EMBL/GenBank/DDBJ databases">
        <authorList>
            <consortium name="Plant Systems Biology data submission"/>
        </authorList>
    </citation>
    <scope>NUCLEOTIDE SEQUENCE</scope>
    <source>
        <strain evidence="5">D6</strain>
    </source>
</reference>
<sequence>MEPSSSSSSSSANNAVGGNDLDSKRPPPLVIPTSSSTSSKVAPEMAAKASEWDSKAVAVRGRQAGTRVPASSYLHDEKAAIDLQAKAAAMLVLDHSSQGDHSQAAVDEEAATKVGSAERRATRTQEKRPQRLSSGKEAFRSMPLAAKKDESERVAMTSTGSQPLTSEEVQRTVLRRVQICQMSRLPGAFRVAGIGGIDADDRTVSKPFSVDDSFSSGYLGDPLHASLVFDVENGATQAGTGTIALEDVLEVPAETLPDQESDDADTKLFSRKFLMLLKVVSLLWVVAFTIGLLMMNHKSFSSSPLDEDHLGMRDSVNEQTNDKQEETDLHYLPFDEDLPTATIEKIQGDTSSPQYKANAWLSQDPSFQLYSPFRKQQRFAMAVHYFATGGETWLRNDDWLSYNVSECHWYSRTRNESTSSSNCDEQGRVILQELSENNLSGLMEQEAQLPNLRRIDYSSNGLHGMLPVFSPGELCLREFILSNNRLAGPIRVSAGMTAPKLRVVKLDGNQFEGNIHVALPLFPKLEVWNVTDNKFEGTVPSEVQNTPNLTYLGLGHNHFYGSVPSELGLLSSLQNLDLSGNQGVTGALPAELAHISSTLEVLDISGTSVTGEIPEELCLRQKAGDLVITANCSLVRCCE</sequence>
<evidence type="ECO:0000256" key="1">
    <source>
        <dbReference type="ARBA" id="ARBA00004167"/>
    </source>
</evidence>
<dbReference type="InterPro" id="IPR032675">
    <property type="entry name" value="LRR_dom_sf"/>
</dbReference>
<protein>
    <submittedName>
        <fullName evidence="5">Leucine Rich Repeat</fullName>
    </submittedName>
</protein>
<feature type="transmembrane region" description="Helical" evidence="4">
    <location>
        <begin position="273"/>
        <end position="295"/>
    </location>
</feature>
<comment type="subcellular location">
    <subcellularLocation>
        <location evidence="1">Membrane</location>
        <topology evidence="1">Single-pass membrane protein</topology>
    </subcellularLocation>
</comment>
<dbReference type="OrthoDB" id="418615at2759"/>
<gene>
    <name evidence="5" type="ORF">SEMRO_647_G180970.1</name>
</gene>
<dbReference type="InterPro" id="IPR001611">
    <property type="entry name" value="Leu-rich_rpt"/>
</dbReference>
<dbReference type="Gene3D" id="3.80.10.10">
    <property type="entry name" value="Ribonuclease Inhibitor"/>
    <property type="match status" value="1"/>
</dbReference>